<feature type="region of interest" description="Disordered" evidence="1">
    <location>
        <begin position="44"/>
        <end position="75"/>
    </location>
</feature>
<dbReference type="EMBL" id="IACK01100482">
    <property type="protein sequence ID" value="LAA81962.1"/>
    <property type="molecule type" value="Transcribed_RNA"/>
</dbReference>
<reference evidence="2" key="2">
    <citation type="submission" date="2017-11" db="EMBL/GenBank/DDBJ databases">
        <title>Coralsnake Venomics: Analyses of Venom Gland Transcriptomes and Proteomes of Six Brazilian Taxa.</title>
        <authorList>
            <person name="Aird S.D."/>
            <person name="Jorge da Silva N."/>
            <person name="Qiu L."/>
            <person name="Villar-Briones A."/>
            <person name="Aparecida-Saddi V."/>
            <person name="Campos-Telles M.P."/>
            <person name="Grau M."/>
            <person name="Mikheyev A.S."/>
        </authorList>
    </citation>
    <scope>NUCLEOTIDE SEQUENCE</scope>
    <source>
        <tissue evidence="2">Venom_gland</tissue>
    </source>
</reference>
<dbReference type="EMBL" id="IACK01100483">
    <property type="protein sequence ID" value="LAA81964.1"/>
    <property type="molecule type" value="Transcribed_RNA"/>
</dbReference>
<evidence type="ECO:0000256" key="1">
    <source>
        <dbReference type="SAM" id="MobiDB-lite"/>
    </source>
</evidence>
<accession>A0A2D4ICM9</accession>
<protein>
    <submittedName>
        <fullName evidence="2">Uncharacterized protein</fullName>
    </submittedName>
</protein>
<reference evidence="2" key="1">
    <citation type="submission" date="2017-07" db="EMBL/GenBank/DDBJ databases">
        <authorList>
            <person name="Mikheyev A."/>
            <person name="Grau M."/>
        </authorList>
    </citation>
    <scope>NUCLEOTIDE SEQUENCE</scope>
    <source>
        <tissue evidence="2">Venom_gland</tissue>
    </source>
</reference>
<name>A0A2D4ICM9_MICLE</name>
<organism evidence="2">
    <name type="scientific">Micrurus lemniscatus lemniscatus</name>
    <dbReference type="NCBI Taxonomy" id="129467"/>
    <lineage>
        <taxon>Eukaryota</taxon>
        <taxon>Metazoa</taxon>
        <taxon>Chordata</taxon>
        <taxon>Craniata</taxon>
        <taxon>Vertebrata</taxon>
        <taxon>Euteleostomi</taxon>
        <taxon>Lepidosauria</taxon>
        <taxon>Squamata</taxon>
        <taxon>Bifurcata</taxon>
        <taxon>Unidentata</taxon>
        <taxon>Episquamata</taxon>
        <taxon>Toxicofera</taxon>
        <taxon>Serpentes</taxon>
        <taxon>Colubroidea</taxon>
        <taxon>Elapidae</taxon>
        <taxon>Elapinae</taxon>
        <taxon>Micrurus</taxon>
    </lineage>
</organism>
<evidence type="ECO:0000313" key="2">
    <source>
        <dbReference type="EMBL" id="LAA81962.1"/>
    </source>
</evidence>
<dbReference type="AlphaFoldDB" id="A0A2D4ICM9"/>
<proteinExistence type="predicted"/>
<feature type="compositionally biased region" description="Basic and acidic residues" evidence="1">
    <location>
        <begin position="48"/>
        <end position="75"/>
    </location>
</feature>
<sequence length="108" mass="13118">MLEKELKLFLKDNAKDQTTLQDLWDTTKAYIRGLTITYVARKNKDKKKTTELQEKHDELEHRMQKEPQNKEIKKEREVTEHIINLTLQDEMKQNLRMVKQNYFDKLGR</sequence>